<dbReference type="Gene3D" id="2.40.30.20">
    <property type="match status" value="2"/>
</dbReference>
<dbReference type="PIRSF" id="PIRSF000498">
    <property type="entry name" value="Riboflavin_syn_A"/>
    <property type="match status" value="1"/>
</dbReference>
<keyword evidence="8" id="KW-0677">Repeat</keyword>
<accession>A0A6L5WK11</accession>
<dbReference type="InterPro" id="IPR017938">
    <property type="entry name" value="Riboflavin_synthase-like_b-brl"/>
</dbReference>
<dbReference type="InterPro" id="IPR023366">
    <property type="entry name" value="ATP_synth_asu-like_sf"/>
</dbReference>
<evidence type="ECO:0000256" key="3">
    <source>
        <dbReference type="ARBA" id="ARBA00004887"/>
    </source>
</evidence>
<keyword evidence="13" id="KW-1185">Reference proteome</keyword>
<evidence type="ECO:0000259" key="11">
    <source>
        <dbReference type="PROSITE" id="PS51177"/>
    </source>
</evidence>
<reference evidence="12 13" key="1">
    <citation type="submission" date="2019-09" db="EMBL/GenBank/DDBJ databases">
        <authorList>
            <person name="Silva M."/>
            <person name="Pereira G."/>
            <person name="Lopes-Da-Costa L."/>
            <person name="Silva E."/>
        </authorList>
    </citation>
    <scope>NUCLEOTIDE SEQUENCE [LARGE SCALE GENOMIC DNA]</scope>
    <source>
        <strain evidence="12 13">FMV-PI01</strain>
    </source>
</reference>
<evidence type="ECO:0000256" key="1">
    <source>
        <dbReference type="ARBA" id="ARBA00000968"/>
    </source>
</evidence>
<evidence type="ECO:0000256" key="10">
    <source>
        <dbReference type="PROSITE-ProRule" id="PRU00524"/>
    </source>
</evidence>
<evidence type="ECO:0000256" key="7">
    <source>
        <dbReference type="ARBA" id="ARBA00022679"/>
    </source>
</evidence>
<dbReference type="PANTHER" id="PTHR21098">
    <property type="entry name" value="RIBOFLAVIN SYNTHASE ALPHA CHAIN"/>
    <property type="match status" value="1"/>
</dbReference>
<keyword evidence="6" id="KW-0686">Riboflavin biosynthesis</keyword>
<dbReference type="GO" id="GO:0004746">
    <property type="term" value="F:riboflavin synthase activity"/>
    <property type="evidence" value="ECO:0007669"/>
    <property type="project" value="UniProtKB-UniRule"/>
</dbReference>
<reference evidence="12 13" key="2">
    <citation type="submission" date="2020-03" db="EMBL/GenBank/DDBJ databases">
        <title>Campylobacter portucalensis sp. nov., a new species of Campylobacter isolated from the reproductive tract of bulls.</title>
        <authorList>
            <person name="Silva M.F."/>
            <person name="Pereira G."/>
            <person name="Carneiro C."/>
            <person name="Hemphill A."/>
            <person name="Mateus L."/>
            <person name="Lopes-Da-Costa L."/>
            <person name="Silva E."/>
        </authorList>
    </citation>
    <scope>NUCLEOTIDE SEQUENCE [LARGE SCALE GENOMIC DNA]</scope>
    <source>
        <strain evidence="12 13">FMV-PI01</strain>
    </source>
</reference>
<dbReference type="PANTHER" id="PTHR21098:SF12">
    <property type="entry name" value="RIBOFLAVIN SYNTHASE"/>
    <property type="match status" value="1"/>
</dbReference>
<dbReference type="InterPro" id="IPR001783">
    <property type="entry name" value="Lumazine-bd"/>
</dbReference>
<feature type="repeat" description="Lumazine-binding" evidence="10">
    <location>
        <begin position="88"/>
        <end position="184"/>
    </location>
</feature>
<evidence type="ECO:0000313" key="13">
    <source>
        <dbReference type="Proteomes" id="UP000476338"/>
    </source>
</evidence>
<comment type="caution">
    <text evidence="12">The sequence shown here is derived from an EMBL/GenBank/DDBJ whole genome shotgun (WGS) entry which is preliminary data.</text>
</comment>
<name>A0A6L5WK11_9BACT</name>
<keyword evidence="7 12" id="KW-0808">Transferase</keyword>
<evidence type="ECO:0000256" key="8">
    <source>
        <dbReference type="ARBA" id="ARBA00022737"/>
    </source>
</evidence>
<evidence type="ECO:0000256" key="9">
    <source>
        <dbReference type="NCBIfam" id="TIGR00187"/>
    </source>
</evidence>
<dbReference type="Pfam" id="PF00677">
    <property type="entry name" value="Lum_binding"/>
    <property type="match status" value="2"/>
</dbReference>
<dbReference type="CDD" id="cd00402">
    <property type="entry name" value="Riboflavin_synthase_like"/>
    <property type="match status" value="1"/>
</dbReference>
<dbReference type="RefSeq" id="WP_154570622.1">
    <property type="nucleotide sequence ID" value="NZ_VWSJ01000011.1"/>
</dbReference>
<organism evidence="12 13">
    <name type="scientific">Campylobacter portucalensis</name>
    <dbReference type="NCBI Taxonomy" id="2608384"/>
    <lineage>
        <taxon>Bacteria</taxon>
        <taxon>Pseudomonadati</taxon>
        <taxon>Campylobacterota</taxon>
        <taxon>Epsilonproteobacteria</taxon>
        <taxon>Campylobacterales</taxon>
        <taxon>Campylobacteraceae</taxon>
        <taxon>Campylobacter</taxon>
    </lineage>
</organism>
<proteinExistence type="predicted"/>
<sequence length="203" mass="22553">MFNGLIKEISQVVNFDGKILTLKSNLNPNLGDSIAINGACLSVISKFNGGFSVEVSSESVKNLAIENFKDFVHSEEALKFGDKIDGHLIQGHIDFIGEIYKISELKTGFDFYIKLPSQAMKFVANKGSIAVDGVSLTINEILDNAIRLTIISITMRDTLFGRYKVGRRVNIETDLLARYVARALNLDKKGLSWEDVERISSLY</sequence>
<dbReference type="EMBL" id="VWSJ01000011">
    <property type="protein sequence ID" value="MSN96355.1"/>
    <property type="molecule type" value="Genomic_DNA"/>
</dbReference>
<evidence type="ECO:0000256" key="5">
    <source>
        <dbReference type="ARBA" id="ARBA00013950"/>
    </source>
</evidence>
<dbReference type="EC" id="2.5.1.9" evidence="4 9"/>
<dbReference type="SUPFAM" id="SSF63380">
    <property type="entry name" value="Riboflavin synthase domain-like"/>
    <property type="match status" value="2"/>
</dbReference>
<dbReference type="NCBIfam" id="NF006767">
    <property type="entry name" value="PRK09289.1"/>
    <property type="match status" value="1"/>
</dbReference>
<feature type="domain" description="Lumazine-binding" evidence="11">
    <location>
        <begin position="88"/>
        <end position="184"/>
    </location>
</feature>
<dbReference type="GO" id="GO:0009231">
    <property type="term" value="P:riboflavin biosynthetic process"/>
    <property type="evidence" value="ECO:0007669"/>
    <property type="project" value="UniProtKB-KW"/>
</dbReference>
<dbReference type="InterPro" id="IPR026017">
    <property type="entry name" value="Lumazine-bd_dom"/>
</dbReference>
<protein>
    <recommendedName>
        <fullName evidence="5 9">Riboflavin synthase</fullName>
        <ecNumber evidence="4 9">2.5.1.9</ecNumber>
    </recommendedName>
</protein>
<dbReference type="AlphaFoldDB" id="A0A6L5WK11"/>
<comment type="function">
    <text evidence="2">Catalyzes the dismutation of two molecules of 6,7-dimethyl-8-ribityllumazine, resulting in the formation of riboflavin and 5-amino-6-(D-ribitylamino)uracil.</text>
</comment>
<comment type="catalytic activity">
    <reaction evidence="1">
        <text>2 6,7-dimethyl-8-(1-D-ribityl)lumazine + H(+) = 5-amino-6-(D-ribitylamino)uracil + riboflavin</text>
        <dbReference type="Rhea" id="RHEA:20772"/>
        <dbReference type="ChEBI" id="CHEBI:15378"/>
        <dbReference type="ChEBI" id="CHEBI:15934"/>
        <dbReference type="ChEBI" id="CHEBI:57986"/>
        <dbReference type="ChEBI" id="CHEBI:58201"/>
        <dbReference type="EC" id="2.5.1.9"/>
    </reaction>
</comment>
<comment type="pathway">
    <text evidence="3">Cofactor biosynthesis; riboflavin biosynthesis; riboflavin from 2-hydroxy-3-oxobutyl phosphate and 5-amino-6-(D-ribitylamino)uracil: step 2/2.</text>
</comment>
<dbReference type="NCBIfam" id="TIGR00187">
    <property type="entry name" value="ribE"/>
    <property type="match status" value="1"/>
</dbReference>
<gene>
    <name evidence="12" type="ORF">F1B92_04000</name>
</gene>
<evidence type="ECO:0000256" key="2">
    <source>
        <dbReference type="ARBA" id="ARBA00002803"/>
    </source>
</evidence>
<feature type="domain" description="Lumazine-binding" evidence="11">
    <location>
        <begin position="1"/>
        <end position="87"/>
    </location>
</feature>
<dbReference type="PROSITE" id="PS51177">
    <property type="entry name" value="LUMAZINE_BIND"/>
    <property type="match status" value="2"/>
</dbReference>
<feature type="repeat" description="Lumazine-binding" evidence="10">
    <location>
        <begin position="1"/>
        <end position="87"/>
    </location>
</feature>
<dbReference type="Proteomes" id="UP000476338">
    <property type="component" value="Unassembled WGS sequence"/>
</dbReference>
<evidence type="ECO:0000313" key="12">
    <source>
        <dbReference type="EMBL" id="MSN96355.1"/>
    </source>
</evidence>
<evidence type="ECO:0000256" key="6">
    <source>
        <dbReference type="ARBA" id="ARBA00022619"/>
    </source>
</evidence>
<evidence type="ECO:0000256" key="4">
    <source>
        <dbReference type="ARBA" id="ARBA00012827"/>
    </source>
</evidence>